<evidence type="ECO:0000256" key="3">
    <source>
        <dbReference type="ARBA" id="ARBA00023125"/>
    </source>
</evidence>
<feature type="region of interest" description="Disordered" evidence="5">
    <location>
        <begin position="74"/>
        <end position="109"/>
    </location>
</feature>
<keyword evidence="3" id="KW-0238">DNA-binding</keyword>
<evidence type="ECO:0000313" key="8">
    <source>
        <dbReference type="Proteomes" id="UP000199385"/>
    </source>
</evidence>
<organism evidence="7 8">
    <name type="scientific">Micromonospora auratinigra</name>
    <dbReference type="NCBI Taxonomy" id="261654"/>
    <lineage>
        <taxon>Bacteria</taxon>
        <taxon>Bacillati</taxon>
        <taxon>Actinomycetota</taxon>
        <taxon>Actinomycetes</taxon>
        <taxon>Micromonosporales</taxon>
        <taxon>Micromonosporaceae</taxon>
        <taxon>Micromonospora</taxon>
    </lineage>
</organism>
<proteinExistence type="predicted"/>
<dbReference type="SUPFAM" id="SSF46955">
    <property type="entry name" value="Putative DNA-binding domain"/>
    <property type="match status" value="1"/>
</dbReference>
<protein>
    <submittedName>
        <fullName evidence="7">MerR HTH family regulatory protein</fullName>
    </submittedName>
</protein>
<dbReference type="GO" id="GO:0003677">
    <property type="term" value="F:DNA binding"/>
    <property type="evidence" value="ECO:0007669"/>
    <property type="project" value="UniProtKB-KW"/>
</dbReference>
<evidence type="ECO:0000259" key="6">
    <source>
        <dbReference type="PROSITE" id="PS50937"/>
    </source>
</evidence>
<gene>
    <name evidence="7" type="ORF">GA0070611_3898</name>
</gene>
<evidence type="ECO:0000313" key="7">
    <source>
        <dbReference type="EMBL" id="SBT47918.1"/>
    </source>
</evidence>
<dbReference type="InterPro" id="IPR000551">
    <property type="entry name" value="MerR-type_HTH_dom"/>
</dbReference>
<dbReference type="PRINTS" id="PR00040">
    <property type="entry name" value="HTHMERR"/>
</dbReference>
<dbReference type="PANTHER" id="PTHR30204">
    <property type="entry name" value="REDOX-CYCLING DRUG-SENSING TRANSCRIPTIONAL ACTIVATOR SOXR"/>
    <property type="match status" value="1"/>
</dbReference>
<dbReference type="OrthoDB" id="9802039at2"/>
<dbReference type="STRING" id="261654.GA0070611_3898"/>
<keyword evidence="1" id="KW-0678">Repressor</keyword>
<evidence type="ECO:0000256" key="2">
    <source>
        <dbReference type="ARBA" id="ARBA00023015"/>
    </source>
</evidence>
<evidence type="ECO:0000256" key="4">
    <source>
        <dbReference type="ARBA" id="ARBA00023163"/>
    </source>
</evidence>
<dbReference type="Proteomes" id="UP000199385">
    <property type="component" value="Chromosome I"/>
</dbReference>
<dbReference type="EMBL" id="LT594323">
    <property type="protein sequence ID" value="SBT47918.1"/>
    <property type="molecule type" value="Genomic_DNA"/>
</dbReference>
<dbReference type="InterPro" id="IPR047057">
    <property type="entry name" value="MerR_fam"/>
</dbReference>
<dbReference type="InterPro" id="IPR009061">
    <property type="entry name" value="DNA-bd_dom_put_sf"/>
</dbReference>
<dbReference type="PROSITE" id="PS00552">
    <property type="entry name" value="HTH_MERR_1"/>
    <property type="match status" value="1"/>
</dbReference>
<accession>A0A1A8ZVL8</accession>
<sequence>MTGPELRSGQLAEAAGVNPQTLRYYERRGLLATPRRSPGGHRLYPPDAVTLLRVIKTAQRLGFTLDEVAELLDAGRHRPGRPGTGPTGAKGGAPDCAQAHHEGGPAVRGRRDAGLRVRAEWKLVEVELRMADLAVIRDTLRAAVTAGCDDLLACADSSCCPLPFAGPTVRHDRSGDPADR</sequence>
<dbReference type="Pfam" id="PF13411">
    <property type="entry name" value="MerR_1"/>
    <property type="match status" value="1"/>
</dbReference>
<dbReference type="SMART" id="SM00422">
    <property type="entry name" value="HTH_MERR"/>
    <property type="match status" value="1"/>
</dbReference>
<name>A0A1A8ZVL8_9ACTN</name>
<keyword evidence="4" id="KW-0804">Transcription</keyword>
<dbReference type="PROSITE" id="PS50937">
    <property type="entry name" value="HTH_MERR_2"/>
    <property type="match status" value="1"/>
</dbReference>
<dbReference type="GO" id="GO:0003700">
    <property type="term" value="F:DNA-binding transcription factor activity"/>
    <property type="evidence" value="ECO:0007669"/>
    <property type="project" value="InterPro"/>
</dbReference>
<keyword evidence="2" id="KW-0805">Transcription regulation</keyword>
<reference evidence="8" key="1">
    <citation type="submission" date="2016-06" db="EMBL/GenBank/DDBJ databases">
        <authorList>
            <person name="Varghese N."/>
            <person name="Submissions Spin"/>
        </authorList>
    </citation>
    <scope>NUCLEOTIDE SEQUENCE [LARGE SCALE GENOMIC DNA]</scope>
    <source>
        <strain evidence="8">DSM 44815</strain>
    </source>
</reference>
<feature type="compositionally biased region" description="Basic and acidic residues" evidence="5">
    <location>
        <begin position="98"/>
        <end position="109"/>
    </location>
</feature>
<dbReference type="Gene3D" id="1.10.1660.10">
    <property type="match status" value="1"/>
</dbReference>
<feature type="compositionally biased region" description="Gly residues" evidence="5">
    <location>
        <begin position="82"/>
        <end position="91"/>
    </location>
</feature>
<dbReference type="AlphaFoldDB" id="A0A1A8ZVL8"/>
<evidence type="ECO:0000256" key="1">
    <source>
        <dbReference type="ARBA" id="ARBA00022491"/>
    </source>
</evidence>
<dbReference type="PATRIC" id="fig|261654.4.peg.3960"/>
<dbReference type="RefSeq" id="WP_091666262.1">
    <property type="nucleotide sequence ID" value="NZ_LT594323.1"/>
</dbReference>
<keyword evidence="8" id="KW-1185">Reference proteome</keyword>
<dbReference type="PANTHER" id="PTHR30204:SF69">
    <property type="entry name" value="MERR-FAMILY TRANSCRIPTIONAL REGULATOR"/>
    <property type="match status" value="1"/>
</dbReference>
<evidence type="ECO:0000256" key="5">
    <source>
        <dbReference type="SAM" id="MobiDB-lite"/>
    </source>
</evidence>
<feature type="domain" description="HTH merR-type" evidence="6">
    <location>
        <begin position="5"/>
        <end position="74"/>
    </location>
</feature>